<evidence type="ECO:0000313" key="3">
    <source>
        <dbReference type="EMBL" id="GFN83839.1"/>
    </source>
</evidence>
<name>A0AAV3YL40_9GAST</name>
<dbReference type="AlphaFoldDB" id="A0AAV3YL40"/>
<comment type="caution">
    <text evidence="3">The sequence shown here is derived from an EMBL/GenBank/DDBJ whole genome shotgun (WGS) entry which is preliminary data.</text>
</comment>
<proteinExistence type="predicted"/>
<feature type="region of interest" description="Disordered" evidence="1">
    <location>
        <begin position="1"/>
        <end position="68"/>
    </location>
</feature>
<evidence type="ECO:0000259" key="2">
    <source>
        <dbReference type="Pfam" id="PF13843"/>
    </source>
</evidence>
<dbReference type="InterPro" id="IPR029526">
    <property type="entry name" value="PGBD"/>
</dbReference>
<feature type="compositionally biased region" description="Basic residues" evidence="1">
    <location>
        <begin position="53"/>
        <end position="62"/>
    </location>
</feature>
<evidence type="ECO:0000313" key="4">
    <source>
        <dbReference type="Proteomes" id="UP000735302"/>
    </source>
</evidence>
<reference evidence="3 4" key="1">
    <citation type="journal article" date="2021" name="Elife">
        <title>Chloroplast acquisition without the gene transfer in kleptoplastic sea slugs, Plakobranchus ocellatus.</title>
        <authorList>
            <person name="Maeda T."/>
            <person name="Takahashi S."/>
            <person name="Yoshida T."/>
            <person name="Shimamura S."/>
            <person name="Takaki Y."/>
            <person name="Nagai Y."/>
            <person name="Toyoda A."/>
            <person name="Suzuki Y."/>
            <person name="Arimoto A."/>
            <person name="Ishii H."/>
            <person name="Satoh N."/>
            <person name="Nishiyama T."/>
            <person name="Hasebe M."/>
            <person name="Maruyama T."/>
            <person name="Minagawa J."/>
            <person name="Obokata J."/>
            <person name="Shigenobu S."/>
        </authorList>
    </citation>
    <scope>NUCLEOTIDE SEQUENCE [LARGE SCALE GENOMIC DNA]</scope>
</reference>
<accession>A0AAV3YL40</accession>
<sequence length="314" mass="36410">MAHRREIDDILEQIADDDSEIASSGDEYIPDAGDLTESDSDYNDHPSTSSGRQKPKPKKRKASFSDSDDDIPLAAVREKMCQLQHDEELEIISQMFEEPMWENIPMAKENFVFKGVVEQPPNELKTPYMYFKDLITDAMIDNVSTQSNFYGLSKSDIELKTTNKEIEIFIGLYLRMGLMKAHCVRAYWAFETRYPPVADEMPRNRFEILARHIHFCENTAISEERKKDDKIWKVRSWVEGFRGNLEKIPPAQNQSVDEIMVAFKGRSGIKQYLRNKPRKWGFKLWAGAGCDGILHDFDIYRGKKVNRGRNQLLE</sequence>
<feature type="compositionally biased region" description="Acidic residues" evidence="1">
    <location>
        <begin position="9"/>
        <end position="20"/>
    </location>
</feature>
<organism evidence="3 4">
    <name type="scientific">Plakobranchus ocellatus</name>
    <dbReference type="NCBI Taxonomy" id="259542"/>
    <lineage>
        <taxon>Eukaryota</taxon>
        <taxon>Metazoa</taxon>
        <taxon>Spiralia</taxon>
        <taxon>Lophotrochozoa</taxon>
        <taxon>Mollusca</taxon>
        <taxon>Gastropoda</taxon>
        <taxon>Heterobranchia</taxon>
        <taxon>Euthyneura</taxon>
        <taxon>Panpulmonata</taxon>
        <taxon>Sacoglossa</taxon>
        <taxon>Placobranchoidea</taxon>
        <taxon>Plakobranchidae</taxon>
        <taxon>Plakobranchus</taxon>
    </lineage>
</organism>
<feature type="domain" description="PiggyBac transposable element-derived protein" evidence="2">
    <location>
        <begin position="126"/>
        <end position="307"/>
    </location>
</feature>
<protein>
    <submittedName>
        <fullName evidence="3">PiggyBac transposable element-derived protein 3</fullName>
    </submittedName>
</protein>
<dbReference type="PANTHER" id="PTHR47272">
    <property type="entry name" value="DDE_TNP_1_7 DOMAIN-CONTAINING PROTEIN"/>
    <property type="match status" value="1"/>
</dbReference>
<evidence type="ECO:0000256" key="1">
    <source>
        <dbReference type="SAM" id="MobiDB-lite"/>
    </source>
</evidence>
<dbReference type="Pfam" id="PF13843">
    <property type="entry name" value="DDE_Tnp_1_7"/>
    <property type="match status" value="1"/>
</dbReference>
<dbReference type="PANTHER" id="PTHR47272:SF1">
    <property type="entry name" value="PIGGYBAC TRANSPOSABLE ELEMENT-DERIVED PROTEIN 3-LIKE"/>
    <property type="match status" value="1"/>
</dbReference>
<gene>
    <name evidence="3" type="ORF">PoB_001034500</name>
</gene>
<dbReference type="Proteomes" id="UP000735302">
    <property type="component" value="Unassembled WGS sequence"/>
</dbReference>
<dbReference type="EMBL" id="BLXT01001244">
    <property type="protein sequence ID" value="GFN83839.1"/>
    <property type="molecule type" value="Genomic_DNA"/>
</dbReference>
<keyword evidence="4" id="KW-1185">Reference proteome</keyword>